<keyword evidence="2" id="KW-0040">ANK repeat</keyword>
<dbReference type="InterPro" id="IPR036770">
    <property type="entry name" value="Ankyrin_rpt-contain_sf"/>
</dbReference>
<feature type="repeat" description="ANK" evidence="2">
    <location>
        <begin position="1138"/>
        <end position="1170"/>
    </location>
</feature>
<dbReference type="Pfam" id="PF12796">
    <property type="entry name" value="Ank_2"/>
    <property type="match status" value="2"/>
</dbReference>
<reference evidence="6" key="1">
    <citation type="submission" date="2020-01" db="EMBL/GenBank/DDBJ databases">
        <authorList>
            <consortium name="DOE Joint Genome Institute"/>
            <person name="Haridas S."/>
            <person name="Albert R."/>
            <person name="Binder M."/>
            <person name="Bloem J."/>
            <person name="Labutti K."/>
            <person name="Salamov A."/>
            <person name="Andreopoulos B."/>
            <person name="Baker S.E."/>
            <person name="Barry K."/>
            <person name="Bills G."/>
            <person name="Bluhm B.H."/>
            <person name="Cannon C."/>
            <person name="Castanera R."/>
            <person name="Culley D.E."/>
            <person name="Daum C."/>
            <person name="Ezra D."/>
            <person name="Gonzalez J.B."/>
            <person name="Henrissat B."/>
            <person name="Kuo A."/>
            <person name="Liang C."/>
            <person name="Lipzen A."/>
            <person name="Lutzoni F."/>
            <person name="Magnuson J."/>
            <person name="Mondo S."/>
            <person name="Nolan M."/>
            <person name="Ohm R."/>
            <person name="Pangilinan J."/>
            <person name="Park H.-J."/>
            <person name="Ramirez L."/>
            <person name="Alfaro M."/>
            <person name="Sun H."/>
            <person name="Tritt A."/>
            <person name="Yoshinaga Y."/>
            <person name="Zwiers L.-H."/>
            <person name="Turgeon B.G."/>
            <person name="Goodwin S.B."/>
            <person name="Spatafora J.W."/>
            <person name="Crous P.W."/>
            <person name="Grigoriev I.V."/>
        </authorList>
    </citation>
    <scope>NUCLEOTIDE SEQUENCE</scope>
    <source>
        <strain evidence="6">CBS 342.82</strain>
    </source>
</reference>
<dbReference type="InterPro" id="IPR056884">
    <property type="entry name" value="NPHP3-like_N"/>
</dbReference>
<dbReference type="GeneID" id="54365361"/>
<evidence type="ECO:0000313" key="6">
    <source>
        <dbReference type="RefSeq" id="XP_033460457.1"/>
    </source>
</evidence>
<name>A0A6J3M5T8_9PEZI</name>
<organism evidence="6">
    <name type="scientific">Dissoconium aciculare CBS 342.82</name>
    <dbReference type="NCBI Taxonomy" id="1314786"/>
    <lineage>
        <taxon>Eukaryota</taxon>
        <taxon>Fungi</taxon>
        <taxon>Dikarya</taxon>
        <taxon>Ascomycota</taxon>
        <taxon>Pezizomycotina</taxon>
        <taxon>Dothideomycetes</taxon>
        <taxon>Dothideomycetidae</taxon>
        <taxon>Mycosphaerellales</taxon>
        <taxon>Dissoconiaceae</taxon>
        <taxon>Dissoconium</taxon>
    </lineage>
</organism>
<reference evidence="6" key="3">
    <citation type="submission" date="2025-08" db="UniProtKB">
        <authorList>
            <consortium name="RefSeq"/>
        </authorList>
    </citation>
    <scope>IDENTIFICATION</scope>
    <source>
        <strain evidence="6">CBS 342.82</strain>
    </source>
</reference>
<dbReference type="SMART" id="SM00248">
    <property type="entry name" value="ANK"/>
    <property type="match status" value="10"/>
</dbReference>
<reference evidence="6" key="2">
    <citation type="submission" date="2020-04" db="EMBL/GenBank/DDBJ databases">
        <authorList>
            <consortium name="NCBI Genome Project"/>
        </authorList>
    </citation>
    <scope>NUCLEOTIDE SEQUENCE</scope>
    <source>
        <strain evidence="6">CBS 342.82</strain>
    </source>
</reference>
<dbReference type="InterPro" id="IPR056125">
    <property type="entry name" value="DUF7708"/>
</dbReference>
<accession>A0A6J3M5T8</accession>
<dbReference type="PANTHER" id="PTHR10039:SF10">
    <property type="entry name" value="NACHT DOMAIN-CONTAINING PROTEIN"/>
    <property type="match status" value="1"/>
</dbReference>
<dbReference type="PROSITE" id="PS50297">
    <property type="entry name" value="ANK_REP_REGION"/>
    <property type="match status" value="1"/>
</dbReference>
<feature type="domain" description="Nephrocystin 3-like N-terminal" evidence="4">
    <location>
        <begin position="255"/>
        <end position="414"/>
    </location>
</feature>
<evidence type="ECO:0000259" key="3">
    <source>
        <dbReference type="Pfam" id="PF24809"/>
    </source>
</evidence>
<dbReference type="PANTHER" id="PTHR10039">
    <property type="entry name" value="AMELOGENIN"/>
    <property type="match status" value="1"/>
</dbReference>
<feature type="domain" description="DUF7708" evidence="3">
    <location>
        <begin position="75"/>
        <end position="165"/>
    </location>
</feature>
<protein>
    <submittedName>
        <fullName evidence="6">Ankyrin</fullName>
    </submittedName>
</protein>
<proteinExistence type="predicted"/>
<dbReference type="Gene3D" id="3.40.50.300">
    <property type="entry name" value="P-loop containing nucleotide triphosphate hydrolases"/>
    <property type="match status" value="1"/>
</dbReference>
<evidence type="ECO:0000313" key="5">
    <source>
        <dbReference type="Proteomes" id="UP000504637"/>
    </source>
</evidence>
<dbReference type="Gene3D" id="1.25.40.20">
    <property type="entry name" value="Ankyrin repeat-containing domain"/>
    <property type="match status" value="4"/>
</dbReference>
<keyword evidence="1" id="KW-0677">Repeat</keyword>
<evidence type="ECO:0000256" key="1">
    <source>
        <dbReference type="ARBA" id="ARBA00022737"/>
    </source>
</evidence>
<keyword evidence="5" id="KW-1185">Reference proteome</keyword>
<dbReference type="InterPro" id="IPR027417">
    <property type="entry name" value="P-loop_NTPase"/>
</dbReference>
<gene>
    <name evidence="6" type="ORF">K489DRAFT_409282</name>
</gene>
<dbReference type="OrthoDB" id="7464126at2759"/>
<dbReference type="Pfam" id="PF24809">
    <property type="entry name" value="DUF7708"/>
    <property type="match status" value="1"/>
</dbReference>
<sequence length="1339" mass="147309">MAVTRATALAVRTNTNALQDALLNFQNRLGKEDRKEFDAQASIPDASAVINLVTKLDKANRDRKGRCFASRLHVVLESINQFSLVVSTFVSSNPATAALVWGSVQFTLLLVSRSLSRFERISELLMEIGRECPRFDSYQRIFQDSTRVQNALCSYYARIVRICADLELYTNPMSLFTSRSLIEQNEVRDLARNVAKEVQLANVQSQHDERKSKRELAAIKRERQRRIERLDLLNKLSAHDFKTPFSQLQGKRCNGTIEWLDDDAIFKRWRTSPASSMLWLTGKLGGGKSVVMAYAIGLLFTHQATASSQISYMFCRFDDSASLSASRILRCLIRQCLSEDSMSEEIENALRERLDDIPHLESLFLRVIANNPLHFAVVDGLDDMDRTEQRKLCESLSSVCKQASRPFKVLLSCRHKVPEKLRDSNVDIIEYPLPAGFIRQDIEAYIEYAVVTSIENQDLSTNDPALVSQIATDLLNGAENMFLWVELMLREICRQPTDDSIRQILTKLPATLTELYCQIFSSIAASGRSKEAAECFKFVAVARRPLLLPELQEAMAVEPYAKSSQPGRFINNISQIFDWFGGLIIQEEIQGEVRFAHPTILQTVSDKTQLRTQIWAHIDMDKASKRFGITCTTYLSFDDFKKRQLVKQSGLQDIDMTRPIWQASIGSAMPRLAKLINKMHTTSPSSSGVSRGIAQTLNEAIEPEFSTTHKIQRDHPFLQYATEFWEFHSRDFEPIDRIWPLWIALSSSTDSLIRQPWPILDGTRQSQLAFQKYIVQEKHFALLVWCQSGPNPLPKNQMKEILDEAFFTGATAFVTKFLRFLFDLALDVSMLGELLRGIILSDDAPAASRIMSLRSSSIGVLFEWDEIRAEVGPFHAKAYPTLLAVAAAAGEVKYVEELLAAQETINKKPDDGPARCRALEVAARAGHMKMIELMMAVPAEIDPKITFDALKAMISSGHASDVARLLTKRSTAKAVDGGLPALLQMAARDGYVDMVAMLISAGVNVNDVYTRSALEVAAQGGHAEVVDQLFSAGATADTTTGGLPALLQMAAADGCADIVATLISIGVDVNEVFKCTALEVAVQGGHAQVVDHLLSAGATAYTITGGLGKLVWDAAYSGSARIIPKLVSQGAKVDEIVNGMTALEVAARNGHADVTKELLVAGANYDKTALLEAAVRNGHANVTRELLLAGASCDNAGLLKGAVRDGHANVTMELLLAGASCDKAALLEDAVGNGYANVTKVLLAAGATIRAQEVHRPSNWLLSRAASKGNVGIIGMLLEAGAYAGHLDDPKNAAVIASKNKHEEAGRILFQAVEANGRIKDCKTCTRKSRMGGRLVHDT</sequence>
<dbReference type="InterPro" id="IPR002110">
    <property type="entry name" value="Ankyrin_rpt"/>
</dbReference>
<dbReference type="SUPFAM" id="SSF48403">
    <property type="entry name" value="Ankyrin repeat"/>
    <property type="match status" value="2"/>
</dbReference>
<dbReference type="RefSeq" id="XP_033460457.1">
    <property type="nucleotide sequence ID" value="XM_033607562.1"/>
</dbReference>
<dbReference type="Proteomes" id="UP000504637">
    <property type="component" value="Unplaced"/>
</dbReference>
<dbReference type="Pfam" id="PF24883">
    <property type="entry name" value="NPHP3_N"/>
    <property type="match status" value="1"/>
</dbReference>
<evidence type="ECO:0000256" key="2">
    <source>
        <dbReference type="PROSITE-ProRule" id="PRU00023"/>
    </source>
</evidence>
<feature type="repeat" description="ANK" evidence="2">
    <location>
        <begin position="1009"/>
        <end position="1041"/>
    </location>
</feature>
<evidence type="ECO:0000259" key="4">
    <source>
        <dbReference type="Pfam" id="PF24883"/>
    </source>
</evidence>
<dbReference type="PROSITE" id="PS50088">
    <property type="entry name" value="ANK_REPEAT"/>
    <property type="match status" value="2"/>
</dbReference>